<keyword evidence="2" id="KW-0812">Transmembrane</keyword>
<comment type="caution">
    <text evidence="4">The sequence shown here is derived from an EMBL/GenBank/DDBJ whole genome shotgun (WGS) entry which is preliminary data.</text>
</comment>
<dbReference type="InterPro" id="IPR040911">
    <property type="entry name" value="Exostosin_GT47"/>
</dbReference>
<keyword evidence="2" id="KW-1133">Transmembrane helix</keyword>
<comment type="similarity">
    <text evidence="1">Belongs to the glycosyltransferase 47 family.</text>
</comment>
<dbReference type="AlphaFoldDB" id="A0A7I8XMP6"/>
<gene>
    <name evidence="4" type="ORF">BXYJ_LOCUS11095</name>
</gene>
<evidence type="ECO:0000256" key="2">
    <source>
        <dbReference type="SAM" id="Phobius"/>
    </source>
</evidence>
<dbReference type="Proteomes" id="UP000582659">
    <property type="component" value="Unassembled WGS sequence"/>
</dbReference>
<dbReference type="InterPro" id="IPR004263">
    <property type="entry name" value="Exostosin"/>
</dbReference>
<evidence type="ECO:0000256" key="1">
    <source>
        <dbReference type="ARBA" id="ARBA00010271"/>
    </source>
</evidence>
<dbReference type="Proteomes" id="UP000659654">
    <property type="component" value="Unassembled WGS sequence"/>
</dbReference>
<reference evidence="4" key="1">
    <citation type="submission" date="2020-09" db="EMBL/GenBank/DDBJ databases">
        <authorList>
            <person name="Kikuchi T."/>
        </authorList>
    </citation>
    <scope>NUCLEOTIDE SEQUENCE</scope>
    <source>
        <strain evidence="4">Ka4C1</strain>
    </source>
</reference>
<evidence type="ECO:0000259" key="3">
    <source>
        <dbReference type="Pfam" id="PF03016"/>
    </source>
</evidence>
<dbReference type="Pfam" id="PF03016">
    <property type="entry name" value="Exostosin_GT47"/>
    <property type="match status" value="1"/>
</dbReference>
<dbReference type="PANTHER" id="PTHR11062">
    <property type="entry name" value="EXOSTOSIN HEPARAN SULFATE GLYCOSYLTRANSFERASE -RELATED"/>
    <property type="match status" value="1"/>
</dbReference>
<proteinExistence type="inferred from homology"/>
<evidence type="ECO:0000313" key="5">
    <source>
        <dbReference type="Proteomes" id="UP000659654"/>
    </source>
</evidence>
<dbReference type="GO" id="GO:0016757">
    <property type="term" value="F:glycosyltransferase activity"/>
    <property type="evidence" value="ECO:0007669"/>
    <property type="project" value="InterPro"/>
</dbReference>
<name>A0A7I8XMP6_BURXY</name>
<keyword evidence="5" id="KW-1185">Reference proteome</keyword>
<organism evidence="4 5">
    <name type="scientific">Bursaphelenchus xylophilus</name>
    <name type="common">Pinewood nematode worm</name>
    <name type="synonym">Aphelenchoides xylophilus</name>
    <dbReference type="NCBI Taxonomy" id="6326"/>
    <lineage>
        <taxon>Eukaryota</taxon>
        <taxon>Metazoa</taxon>
        <taxon>Ecdysozoa</taxon>
        <taxon>Nematoda</taxon>
        <taxon>Chromadorea</taxon>
        <taxon>Rhabditida</taxon>
        <taxon>Tylenchina</taxon>
        <taxon>Tylenchomorpha</taxon>
        <taxon>Aphelenchoidea</taxon>
        <taxon>Aphelenchoididae</taxon>
        <taxon>Bursaphelenchus</taxon>
    </lineage>
</organism>
<dbReference type="EMBL" id="CAJFCV020000005">
    <property type="protein sequence ID" value="CAG9121683.1"/>
    <property type="molecule type" value="Genomic_DNA"/>
</dbReference>
<protein>
    <submittedName>
        <fullName evidence="4">(pine wood nematode) hypothetical protein</fullName>
    </submittedName>
</protein>
<feature type="transmembrane region" description="Helical" evidence="2">
    <location>
        <begin position="36"/>
        <end position="61"/>
    </location>
</feature>
<sequence length="636" mass="72810">MTIDLDDYMDSSLSSSPTHLWPPKKRYEVNKTPLGVPVYCWILLGTGLGFVILGTLGLYLVNLTNGPRILYLNAEVGEPADFAQCSFGQCTEFVNCKLGAGEKLKAFIQPIVDVVDTDGAAVSFVSEEFLAIRRALQNYIEPVESPEHACITIPGVDFLNLMKFRSGVVVQKVIETVQRDLNGARTNLLLFNNIGMIEKMQYKVIWASAEHTSKQFRTHFDIAIPPLRPYNLLSADSIRSRYTVKKPENRWTVYSRFAEKKLVEDMERILNLFRPNADRLIFAADLPTDKFNMTHVVDRDSNEVFEYGELLSTSTFTIINDKVPGFQLAVIDALQAHSIPVIISDDYVYPFGTELEWKRFSVRIPRQQMENLVVILNQFDEKTVDEMRSLGRVVYEEFMASPERIARSVVRTIRRRFSNEANEFSRIGQNGRDFKIWRDIPIRSMSKNLDVIMKIDQLLSKEEFEQRINKIFKILGEKLESITVLWPQNMRPYELDSAKLEKRIHLISEDFMNNIEDSVRTMRSRSDVTSDCWLMLDGKGELNVSAALFDQVFNVWKENADQILSFRSDGNDRFTENAEPPFFDGVTLVHPYVLAEVVKAKSQITCSHTPIQTISCAMSDSTCEKLEAQLCRSRSD</sequence>
<keyword evidence="2" id="KW-0472">Membrane</keyword>
<evidence type="ECO:0000313" key="4">
    <source>
        <dbReference type="EMBL" id="CAD5230653.1"/>
    </source>
</evidence>
<dbReference type="GO" id="GO:0015012">
    <property type="term" value="P:heparan sulfate proteoglycan biosynthetic process"/>
    <property type="evidence" value="ECO:0007669"/>
    <property type="project" value="UniProtKB-ARBA"/>
</dbReference>
<dbReference type="PANTHER" id="PTHR11062:SF73">
    <property type="entry name" value="EXOSTOSIN-LIKE 3"/>
    <property type="match status" value="1"/>
</dbReference>
<accession>A0A7I8XMP6</accession>
<feature type="domain" description="Exostosin GT47" evidence="3">
    <location>
        <begin position="208"/>
        <end position="378"/>
    </location>
</feature>
<dbReference type="EMBL" id="CAJFDI010000005">
    <property type="protein sequence ID" value="CAD5230653.1"/>
    <property type="molecule type" value="Genomic_DNA"/>
</dbReference>
<dbReference type="OrthoDB" id="5954868at2759"/>
<dbReference type="SMR" id="A0A7I8XMP6"/>